<organism evidence="2">
    <name type="scientific">hydrothermal vent metagenome</name>
    <dbReference type="NCBI Taxonomy" id="652676"/>
    <lineage>
        <taxon>unclassified sequences</taxon>
        <taxon>metagenomes</taxon>
        <taxon>ecological metagenomes</taxon>
    </lineage>
</organism>
<feature type="coiled-coil region" evidence="1">
    <location>
        <begin position="38"/>
        <end position="65"/>
    </location>
</feature>
<gene>
    <name evidence="2" type="ORF">MNBD_GAMMA23-1383</name>
</gene>
<keyword evidence="1" id="KW-0175">Coiled coil</keyword>
<accession>A0A3B1ASI9</accession>
<reference evidence="2" key="1">
    <citation type="submission" date="2018-06" db="EMBL/GenBank/DDBJ databases">
        <authorList>
            <person name="Zhirakovskaya E."/>
        </authorList>
    </citation>
    <scope>NUCLEOTIDE SEQUENCE</scope>
</reference>
<sequence length="71" mass="8119">MKFLSLLLGLVIFVAVLYQSVFTPAVSTQPQRQKVPEVSAALQTLKQAQELKQKLNDQANKMNYDDQLRQR</sequence>
<evidence type="ECO:0000313" key="2">
    <source>
        <dbReference type="EMBL" id="VAW96954.1"/>
    </source>
</evidence>
<dbReference type="AlphaFoldDB" id="A0A3B1ASI9"/>
<dbReference type="EMBL" id="UOFT01000054">
    <property type="protein sequence ID" value="VAW96954.1"/>
    <property type="molecule type" value="Genomic_DNA"/>
</dbReference>
<proteinExistence type="predicted"/>
<evidence type="ECO:0000256" key="1">
    <source>
        <dbReference type="SAM" id="Coils"/>
    </source>
</evidence>
<name>A0A3B1ASI9_9ZZZZ</name>
<protein>
    <submittedName>
        <fullName evidence="2">Uncharacterized protein</fullName>
    </submittedName>
</protein>